<sequence length="178" mass="19790">MTLSEFLPLGYLYVLILGIIAESIYYGLIGINFLNYAGILDVLLGPVAILTDKPILLVLLILVGSIFYYLMILRNKKNETKTQDVSAVDASTAFLLVMAIMILAAFVGYGLGRGMSERNDIAKNEIEHNTVLHFLNGEKKEVRNLGNTGSFIFYIQKDKENISVAPISNNIMEIELIK</sequence>
<feature type="transmembrane region" description="Helical" evidence="1">
    <location>
        <begin position="55"/>
        <end position="73"/>
    </location>
</feature>
<dbReference type="RefSeq" id="WP_289999973.1">
    <property type="nucleotide sequence ID" value="NZ_JAUEPH010000004.1"/>
</dbReference>
<dbReference type="EMBL" id="JAUEPH010000004">
    <property type="protein sequence ID" value="MDN3204418.1"/>
    <property type="molecule type" value="Genomic_DNA"/>
</dbReference>
<reference evidence="2" key="1">
    <citation type="submission" date="2023-06" db="EMBL/GenBank/DDBJ databases">
        <title>Robiginitalea aurantiacus sp. nov. and Algoriphagus sediminis sp. nov., isolated from coastal sediment.</title>
        <authorList>
            <person name="Zhou Z.Y."/>
            <person name="An J."/>
            <person name="Jia Y.W."/>
            <person name="Du Z.J."/>
        </authorList>
    </citation>
    <scope>NUCLEOTIDE SEQUENCE</scope>
    <source>
        <strain evidence="2">C2-7</strain>
    </source>
</reference>
<gene>
    <name evidence="2" type="ORF">QVH07_09670</name>
</gene>
<feature type="transmembrane region" description="Helical" evidence="1">
    <location>
        <begin position="12"/>
        <end position="34"/>
    </location>
</feature>
<organism evidence="2 3">
    <name type="scientific">Algoriphagus sediminis</name>
    <dbReference type="NCBI Taxonomy" id="3057113"/>
    <lineage>
        <taxon>Bacteria</taxon>
        <taxon>Pseudomonadati</taxon>
        <taxon>Bacteroidota</taxon>
        <taxon>Cytophagia</taxon>
        <taxon>Cytophagales</taxon>
        <taxon>Cyclobacteriaceae</taxon>
        <taxon>Algoriphagus</taxon>
    </lineage>
</organism>
<name>A0ABT7YD64_9BACT</name>
<feature type="transmembrane region" description="Helical" evidence="1">
    <location>
        <begin position="93"/>
        <end position="111"/>
    </location>
</feature>
<comment type="caution">
    <text evidence="2">The sequence shown here is derived from an EMBL/GenBank/DDBJ whole genome shotgun (WGS) entry which is preliminary data.</text>
</comment>
<accession>A0ABT7YD64</accession>
<keyword evidence="1" id="KW-0472">Membrane</keyword>
<evidence type="ECO:0008006" key="4">
    <source>
        <dbReference type="Google" id="ProtNLM"/>
    </source>
</evidence>
<protein>
    <recommendedName>
        <fullName evidence="4">NfeD-like C-terminal domain-containing protein</fullName>
    </recommendedName>
</protein>
<evidence type="ECO:0000256" key="1">
    <source>
        <dbReference type="SAM" id="Phobius"/>
    </source>
</evidence>
<keyword evidence="1" id="KW-0812">Transmembrane</keyword>
<evidence type="ECO:0000313" key="3">
    <source>
        <dbReference type="Proteomes" id="UP001171916"/>
    </source>
</evidence>
<dbReference type="Proteomes" id="UP001171916">
    <property type="component" value="Unassembled WGS sequence"/>
</dbReference>
<evidence type="ECO:0000313" key="2">
    <source>
        <dbReference type="EMBL" id="MDN3204418.1"/>
    </source>
</evidence>
<keyword evidence="1" id="KW-1133">Transmembrane helix</keyword>
<proteinExistence type="predicted"/>
<keyword evidence="3" id="KW-1185">Reference proteome</keyword>